<dbReference type="NCBIfam" id="TIGR01841">
    <property type="entry name" value="phasin"/>
    <property type="match status" value="1"/>
</dbReference>
<dbReference type="RefSeq" id="WP_224001282.1">
    <property type="nucleotide sequence ID" value="NZ_CAJZAF010000007.1"/>
</dbReference>
<dbReference type="InterPro" id="IPR018968">
    <property type="entry name" value="Phasin"/>
</dbReference>
<keyword evidence="4" id="KW-1185">Reference proteome</keyword>
<gene>
    <name evidence="3" type="ORF">LMG23994_01685</name>
</gene>
<dbReference type="InterPro" id="IPR010127">
    <property type="entry name" value="Phasin_subfam-1"/>
</dbReference>
<organism evidence="3 4">
    <name type="scientific">Cupriavidus pinatubonensis</name>
    <dbReference type="NCBI Taxonomy" id="248026"/>
    <lineage>
        <taxon>Bacteria</taxon>
        <taxon>Pseudomonadati</taxon>
        <taxon>Pseudomonadota</taxon>
        <taxon>Betaproteobacteria</taxon>
        <taxon>Burkholderiales</taxon>
        <taxon>Burkholderiaceae</taxon>
        <taxon>Cupriavidus</taxon>
    </lineage>
</organism>
<evidence type="ECO:0000259" key="2">
    <source>
        <dbReference type="Pfam" id="PF09361"/>
    </source>
</evidence>
<feature type="region of interest" description="Disordered" evidence="1">
    <location>
        <begin position="127"/>
        <end position="147"/>
    </location>
</feature>
<dbReference type="Proteomes" id="UP000701702">
    <property type="component" value="Unassembled WGS sequence"/>
</dbReference>
<reference evidence="3 4" key="1">
    <citation type="submission" date="2021-08" db="EMBL/GenBank/DDBJ databases">
        <authorList>
            <person name="Peeters C."/>
        </authorList>
    </citation>
    <scope>NUCLEOTIDE SEQUENCE [LARGE SCALE GENOMIC DNA]</scope>
    <source>
        <strain evidence="3 4">LMG 23994</strain>
    </source>
</reference>
<dbReference type="EMBL" id="CAJZAF010000007">
    <property type="protein sequence ID" value="CAG9169831.1"/>
    <property type="molecule type" value="Genomic_DNA"/>
</dbReference>
<evidence type="ECO:0000313" key="4">
    <source>
        <dbReference type="Proteomes" id="UP000701702"/>
    </source>
</evidence>
<evidence type="ECO:0000313" key="3">
    <source>
        <dbReference type="EMBL" id="CAG9169831.1"/>
    </source>
</evidence>
<feature type="domain" description="Phasin" evidence="2">
    <location>
        <begin position="7"/>
        <end position="104"/>
    </location>
</feature>
<feature type="compositionally biased region" description="Low complexity" evidence="1">
    <location>
        <begin position="127"/>
        <end position="136"/>
    </location>
</feature>
<protein>
    <recommendedName>
        <fullName evidence="2">Phasin domain-containing protein</fullName>
    </recommendedName>
</protein>
<evidence type="ECO:0000256" key="1">
    <source>
        <dbReference type="SAM" id="MobiDB-lite"/>
    </source>
</evidence>
<dbReference type="Pfam" id="PF09361">
    <property type="entry name" value="Phasin_2"/>
    <property type="match status" value="1"/>
</dbReference>
<proteinExistence type="predicted"/>
<accession>A0ABM8WQV9</accession>
<sequence length="161" mass="16795">MPMSAPEQVAAAQAAGLDILCGLTSKALDGPQKVAELNSQTMKWTLAEARECTRKAFDGKDAVDLLAMEASFLPPVVEKVQAYGGQLFEIAAATRADFAKVAEVQHEASKRLVLDHIDAATKGAPAGSGAAMAAWPPKSPTSKLPGLSRPCPAHGFWSPLG</sequence>
<comment type="caution">
    <text evidence="3">The sequence shown here is derived from an EMBL/GenBank/DDBJ whole genome shotgun (WGS) entry which is preliminary data.</text>
</comment>
<name>A0ABM8WQV9_9BURK</name>